<proteinExistence type="predicted"/>
<evidence type="ECO:0000313" key="1">
    <source>
        <dbReference type="EMBL" id="KAJ8672361.1"/>
    </source>
</evidence>
<keyword evidence="2" id="KW-1185">Reference proteome</keyword>
<accession>A0ACC2NN78</accession>
<dbReference type="Proteomes" id="UP001239111">
    <property type="component" value="Chromosome 3"/>
</dbReference>
<name>A0ACC2NN78_9HYME</name>
<reference evidence="1" key="1">
    <citation type="submission" date="2023-04" db="EMBL/GenBank/DDBJ databases">
        <title>A chromosome-level genome assembly of the parasitoid wasp Eretmocerus hayati.</title>
        <authorList>
            <person name="Zhong Y."/>
            <person name="Liu S."/>
            <person name="Liu Y."/>
        </authorList>
    </citation>
    <scope>NUCLEOTIDE SEQUENCE</scope>
    <source>
        <strain evidence="1">ZJU_SS_LIU_2023</strain>
    </source>
</reference>
<gene>
    <name evidence="1" type="ORF">QAD02_003620</name>
</gene>
<comment type="caution">
    <text evidence="1">The sequence shown here is derived from an EMBL/GenBank/DDBJ whole genome shotgun (WGS) entry which is preliminary data.</text>
</comment>
<evidence type="ECO:0000313" key="2">
    <source>
        <dbReference type="Proteomes" id="UP001239111"/>
    </source>
</evidence>
<dbReference type="EMBL" id="CM056743">
    <property type="protein sequence ID" value="KAJ8672361.1"/>
    <property type="molecule type" value="Genomic_DNA"/>
</dbReference>
<sequence length="129" mass="14386">MGVSSPIYISLAKGDIIKTVQTITCVTIDSFDQLPPVRICTVISLKKSCITGDIRRLVDQRDAVYREASQVKCESNLPRYRTLRAEVKSKPNSAKNNYIKNGISSSADAKSRRSQLRELEVILWPSTSP</sequence>
<organism evidence="1 2">
    <name type="scientific">Eretmocerus hayati</name>
    <dbReference type="NCBI Taxonomy" id="131215"/>
    <lineage>
        <taxon>Eukaryota</taxon>
        <taxon>Metazoa</taxon>
        <taxon>Ecdysozoa</taxon>
        <taxon>Arthropoda</taxon>
        <taxon>Hexapoda</taxon>
        <taxon>Insecta</taxon>
        <taxon>Pterygota</taxon>
        <taxon>Neoptera</taxon>
        <taxon>Endopterygota</taxon>
        <taxon>Hymenoptera</taxon>
        <taxon>Apocrita</taxon>
        <taxon>Proctotrupomorpha</taxon>
        <taxon>Chalcidoidea</taxon>
        <taxon>Aphelinidae</taxon>
        <taxon>Aphelininae</taxon>
        <taxon>Eretmocerus</taxon>
    </lineage>
</organism>
<protein>
    <submittedName>
        <fullName evidence="1">Uncharacterized protein</fullName>
    </submittedName>
</protein>